<dbReference type="Proteomes" id="UP000244906">
    <property type="component" value="Unassembled WGS sequence"/>
</dbReference>
<dbReference type="GO" id="GO:0042773">
    <property type="term" value="P:ATP synthesis coupled electron transport"/>
    <property type="evidence" value="ECO:0007669"/>
    <property type="project" value="InterPro"/>
</dbReference>
<keyword evidence="9" id="KW-0408">Iron</keyword>
<protein>
    <recommendedName>
        <fullName evidence="4">NADH-quinone oxidoreductase subunit G</fullName>
    </recommendedName>
    <alternativeName>
        <fullName evidence="14">NADH dehydrogenase I subunit G</fullName>
    </alternativeName>
    <alternativeName>
        <fullName evidence="15">NDH-1 subunit G</fullName>
    </alternativeName>
</protein>
<dbReference type="GO" id="GO:0016020">
    <property type="term" value="C:membrane"/>
    <property type="evidence" value="ECO:0007669"/>
    <property type="project" value="UniProtKB-SubCell"/>
</dbReference>
<evidence type="ECO:0000313" key="19">
    <source>
        <dbReference type="EMBL" id="PVZ65422.1"/>
    </source>
</evidence>
<dbReference type="PROSITE" id="PS51839">
    <property type="entry name" value="4FE4S_HC3"/>
    <property type="match status" value="1"/>
</dbReference>
<evidence type="ECO:0000256" key="12">
    <source>
        <dbReference type="ARBA" id="ARBA00023136"/>
    </source>
</evidence>
<evidence type="ECO:0000256" key="11">
    <source>
        <dbReference type="ARBA" id="ARBA00023027"/>
    </source>
</evidence>
<evidence type="ECO:0000256" key="9">
    <source>
        <dbReference type="ARBA" id="ARBA00023004"/>
    </source>
</evidence>
<dbReference type="SUPFAM" id="SSF54292">
    <property type="entry name" value="2Fe-2S ferredoxin-like"/>
    <property type="match status" value="1"/>
</dbReference>
<keyword evidence="10" id="KW-0411">Iron-sulfur</keyword>
<name>A0A2V1GTM5_9GAMM</name>
<dbReference type="Gene3D" id="3.10.20.740">
    <property type="match status" value="1"/>
</dbReference>
<evidence type="ECO:0000313" key="20">
    <source>
        <dbReference type="Proteomes" id="UP000244906"/>
    </source>
</evidence>
<accession>A0A2V1GTM5</accession>
<evidence type="ECO:0000256" key="6">
    <source>
        <dbReference type="ARBA" id="ARBA00022714"/>
    </source>
</evidence>
<dbReference type="Pfam" id="PF10588">
    <property type="entry name" value="NADH-G_4Fe-4S_3"/>
    <property type="match status" value="1"/>
</dbReference>
<dbReference type="EMBL" id="QDDL01000010">
    <property type="protein sequence ID" value="PVZ65422.1"/>
    <property type="molecule type" value="Genomic_DNA"/>
</dbReference>
<evidence type="ECO:0000256" key="5">
    <source>
        <dbReference type="ARBA" id="ARBA00022485"/>
    </source>
</evidence>
<keyword evidence="11" id="KW-0520">NAD</keyword>
<dbReference type="OrthoDB" id="9810782at2"/>
<evidence type="ECO:0000256" key="2">
    <source>
        <dbReference type="ARBA" id="ARBA00004370"/>
    </source>
</evidence>
<comment type="caution">
    <text evidence="19">The sequence shown here is derived from an EMBL/GenBank/DDBJ whole genome shotgun (WGS) entry which is preliminary data.</text>
</comment>
<dbReference type="InterPro" id="IPR016214">
    <property type="entry name" value="NAD-red_Hydgase_HoxS_gsu"/>
</dbReference>
<dbReference type="GO" id="GO:0008137">
    <property type="term" value="F:NADH dehydrogenase (ubiquinone) activity"/>
    <property type="evidence" value="ECO:0007669"/>
    <property type="project" value="InterPro"/>
</dbReference>
<dbReference type="InterPro" id="IPR019574">
    <property type="entry name" value="NADH_UbQ_OxRdtase_Gsu_4Fe4S-bd"/>
</dbReference>
<dbReference type="InterPro" id="IPR000283">
    <property type="entry name" value="NADH_UbQ_OxRdtase_75kDa_su_CS"/>
</dbReference>
<keyword evidence="8" id="KW-1278">Translocase</keyword>
<keyword evidence="12" id="KW-0472">Membrane</keyword>
<dbReference type="GO" id="GO:0051539">
    <property type="term" value="F:4 iron, 4 sulfur cluster binding"/>
    <property type="evidence" value="ECO:0007669"/>
    <property type="project" value="UniProtKB-KW"/>
</dbReference>
<keyword evidence="5" id="KW-0004">4Fe-4S</keyword>
<dbReference type="PROSITE" id="PS00642">
    <property type="entry name" value="COMPLEX1_75K_2"/>
    <property type="match status" value="1"/>
</dbReference>
<comment type="cofactor">
    <cofactor evidence="1">
        <name>[4Fe-4S] cluster</name>
        <dbReference type="ChEBI" id="CHEBI:49883"/>
    </cofactor>
</comment>
<dbReference type="Pfam" id="PF22117">
    <property type="entry name" value="Fer4_Nqo3"/>
    <property type="match status" value="1"/>
</dbReference>
<dbReference type="RefSeq" id="WP_116688558.1">
    <property type="nucleotide sequence ID" value="NZ_CAWNYD010000010.1"/>
</dbReference>
<evidence type="ECO:0000256" key="8">
    <source>
        <dbReference type="ARBA" id="ARBA00022967"/>
    </source>
</evidence>
<evidence type="ECO:0000256" key="4">
    <source>
        <dbReference type="ARBA" id="ARBA00019902"/>
    </source>
</evidence>
<dbReference type="PROSITE" id="PS51085">
    <property type="entry name" value="2FE2S_FER_2"/>
    <property type="match status" value="1"/>
</dbReference>
<keyword evidence="7" id="KW-0479">Metal-binding</keyword>
<feature type="domain" description="4Fe-4S His(Cys)3-ligated-type" evidence="18">
    <location>
        <begin position="79"/>
        <end position="118"/>
    </location>
</feature>
<comment type="subunit">
    <text evidence="13">Composed of 13 different subunits. Subunits NuoCD, E, F, and G constitute the peripheral sector of the complex.</text>
</comment>
<dbReference type="Gene3D" id="3.30.70.20">
    <property type="match status" value="1"/>
</dbReference>
<keyword evidence="6" id="KW-0001">2Fe-2S</keyword>
<evidence type="ECO:0000256" key="14">
    <source>
        <dbReference type="ARBA" id="ARBA00031577"/>
    </source>
</evidence>
<comment type="subcellular location">
    <subcellularLocation>
        <location evidence="2">Membrane</location>
    </subcellularLocation>
</comment>
<dbReference type="CDD" id="cd00207">
    <property type="entry name" value="fer2"/>
    <property type="match status" value="1"/>
</dbReference>
<comment type="cofactor">
    <cofactor evidence="16">
        <name>[2Fe-2S] cluster</name>
        <dbReference type="ChEBI" id="CHEBI:190135"/>
    </cofactor>
</comment>
<evidence type="ECO:0000259" key="18">
    <source>
        <dbReference type="PROSITE" id="PS51839"/>
    </source>
</evidence>
<evidence type="ECO:0000256" key="3">
    <source>
        <dbReference type="ARBA" id="ARBA00005404"/>
    </source>
</evidence>
<dbReference type="GO" id="GO:0016491">
    <property type="term" value="F:oxidoreductase activity"/>
    <property type="evidence" value="ECO:0007669"/>
    <property type="project" value="InterPro"/>
</dbReference>
<dbReference type="InterPro" id="IPR054351">
    <property type="entry name" value="NADH_UbQ_OxRdtase_ferredoxin"/>
</dbReference>
<dbReference type="PIRSF" id="PIRSF000309">
    <property type="entry name" value="NAD_red_hyd_HoxU"/>
    <property type="match status" value="1"/>
</dbReference>
<evidence type="ECO:0000256" key="13">
    <source>
        <dbReference type="ARBA" id="ARBA00026021"/>
    </source>
</evidence>
<gene>
    <name evidence="19" type="ORF">DC094_18240</name>
</gene>
<sequence>MSNSNTILIDGQEVPFEPGETVLAAAKKADVYIPHLCFHPEVTVHGSCKLCTVKINGRCVSSCLTKASSGMAVENSSEEILDLRKQLIELLFAEGNHYCPTCELSGNCQLQALAYEFGITHTRFPLQYPIREMDATHPDIILDRDRCINCSLCRRASAQVDKKDVFSLAGRGPETYLQVHSSDGTLGQSKLTVDDLAANICPVGALFHKKNNYSQRPGQRIYDNQSIGEVGNQRLERVKEGENHG</sequence>
<evidence type="ECO:0000256" key="10">
    <source>
        <dbReference type="ARBA" id="ARBA00023014"/>
    </source>
</evidence>
<organism evidence="19 20">
    <name type="scientific">Pelagibaculum spongiae</name>
    <dbReference type="NCBI Taxonomy" id="2080658"/>
    <lineage>
        <taxon>Bacteria</taxon>
        <taxon>Pseudomonadati</taxon>
        <taxon>Pseudomonadota</taxon>
        <taxon>Gammaproteobacteria</taxon>
        <taxon>Oceanospirillales</taxon>
        <taxon>Pelagibaculum</taxon>
    </lineage>
</organism>
<dbReference type="InterPro" id="IPR001041">
    <property type="entry name" value="2Fe-2S_ferredoxin-type"/>
</dbReference>
<evidence type="ECO:0000256" key="16">
    <source>
        <dbReference type="ARBA" id="ARBA00034078"/>
    </source>
</evidence>
<keyword evidence="20" id="KW-1185">Reference proteome</keyword>
<dbReference type="SMART" id="SM00929">
    <property type="entry name" value="NADH-G_4Fe-4S_3"/>
    <property type="match status" value="1"/>
</dbReference>
<dbReference type="Pfam" id="PF13510">
    <property type="entry name" value="Fer2_4"/>
    <property type="match status" value="1"/>
</dbReference>
<dbReference type="FunFam" id="3.10.20.740:FF:000004">
    <property type="entry name" value="NADH-quinone oxidoreductase"/>
    <property type="match status" value="1"/>
</dbReference>
<evidence type="ECO:0000256" key="15">
    <source>
        <dbReference type="ARBA" id="ARBA00032783"/>
    </source>
</evidence>
<dbReference type="InterPro" id="IPR036010">
    <property type="entry name" value="2Fe-2S_ferredoxin-like_sf"/>
</dbReference>
<evidence type="ECO:0000256" key="7">
    <source>
        <dbReference type="ARBA" id="ARBA00022723"/>
    </source>
</evidence>
<evidence type="ECO:0000259" key="17">
    <source>
        <dbReference type="PROSITE" id="PS51085"/>
    </source>
</evidence>
<dbReference type="GO" id="GO:0046872">
    <property type="term" value="F:metal ion binding"/>
    <property type="evidence" value="ECO:0007669"/>
    <property type="project" value="UniProtKB-KW"/>
</dbReference>
<feature type="domain" description="2Fe-2S ferredoxin-type" evidence="17">
    <location>
        <begin position="3"/>
        <end position="79"/>
    </location>
</feature>
<dbReference type="AlphaFoldDB" id="A0A2V1GTM5"/>
<comment type="similarity">
    <text evidence="3">Belongs to the complex I 75 kDa subunit family.</text>
</comment>
<dbReference type="GO" id="GO:0051537">
    <property type="term" value="F:2 iron, 2 sulfur cluster binding"/>
    <property type="evidence" value="ECO:0007669"/>
    <property type="project" value="UniProtKB-KW"/>
</dbReference>
<evidence type="ECO:0000256" key="1">
    <source>
        <dbReference type="ARBA" id="ARBA00001966"/>
    </source>
</evidence>
<reference evidence="19 20" key="1">
    <citation type="submission" date="2018-04" db="EMBL/GenBank/DDBJ databases">
        <title>Thalassorhabdus spongiae gen. nov., sp. nov., isolated from a marine sponge in South-West Iceland.</title>
        <authorList>
            <person name="Knobloch S."/>
            <person name="Daussin A."/>
            <person name="Johannsson R."/>
            <person name="Marteinsson V.T."/>
        </authorList>
    </citation>
    <scope>NUCLEOTIDE SEQUENCE [LARGE SCALE GENOMIC DNA]</scope>
    <source>
        <strain evidence="19 20">Hp12</strain>
    </source>
</reference>
<proteinExistence type="inferred from homology"/>